<protein>
    <submittedName>
        <fullName evidence="1">Uncharacterized protein</fullName>
    </submittedName>
</protein>
<gene>
    <name evidence="1" type="ORF">AMECASPLE_028546</name>
</gene>
<sequence>MFFVPTWFRVSRIKKLFQQEFNYLGVIYHPINNYFPRTRPHLYCRDGYLENPEMKPVVQSQVLHPS</sequence>
<organism evidence="1 2">
    <name type="scientific">Ameca splendens</name>
    <dbReference type="NCBI Taxonomy" id="208324"/>
    <lineage>
        <taxon>Eukaryota</taxon>
        <taxon>Metazoa</taxon>
        <taxon>Chordata</taxon>
        <taxon>Craniata</taxon>
        <taxon>Vertebrata</taxon>
        <taxon>Euteleostomi</taxon>
        <taxon>Actinopterygii</taxon>
        <taxon>Neopterygii</taxon>
        <taxon>Teleostei</taxon>
        <taxon>Neoteleostei</taxon>
        <taxon>Acanthomorphata</taxon>
        <taxon>Ovalentaria</taxon>
        <taxon>Atherinomorphae</taxon>
        <taxon>Cyprinodontiformes</taxon>
        <taxon>Goodeidae</taxon>
        <taxon>Ameca</taxon>
    </lineage>
</organism>
<reference evidence="1 2" key="1">
    <citation type="submission" date="2021-06" db="EMBL/GenBank/DDBJ databases">
        <authorList>
            <person name="Palmer J.M."/>
        </authorList>
    </citation>
    <scope>NUCLEOTIDE SEQUENCE [LARGE SCALE GENOMIC DNA]</scope>
    <source>
        <strain evidence="1 2">AS_MEX2019</strain>
        <tissue evidence="1">Muscle</tissue>
    </source>
</reference>
<evidence type="ECO:0000313" key="1">
    <source>
        <dbReference type="EMBL" id="MEQ2285113.1"/>
    </source>
</evidence>
<comment type="caution">
    <text evidence="1">The sequence shown here is derived from an EMBL/GenBank/DDBJ whole genome shotgun (WGS) entry which is preliminary data.</text>
</comment>
<evidence type="ECO:0000313" key="2">
    <source>
        <dbReference type="Proteomes" id="UP001469553"/>
    </source>
</evidence>
<name>A0ABV0XUD1_9TELE</name>
<accession>A0ABV0XUD1</accession>
<proteinExistence type="predicted"/>
<dbReference type="Proteomes" id="UP001469553">
    <property type="component" value="Unassembled WGS sequence"/>
</dbReference>
<dbReference type="EMBL" id="JAHRIP010012558">
    <property type="protein sequence ID" value="MEQ2285113.1"/>
    <property type="molecule type" value="Genomic_DNA"/>
</dbReference>
<keyword evidence="2" id="KW-1185">Reference proteome</keyword>